<dbReference type="EMBL" id="HBIH01016265">
    <property type="protein sequence ID" value="CAE0326017.1"/>
    <property type="molecule type" value="Transcribed_RNA"/>
</dbReference>
<dbReference type="PANTHER" id="PTHR31270">
    <property type="entry name" value="GLUTAMINYL-PEPTIDE CYCLOTRANSFERASE"/>
    <property type="match status" value="1"/>
</dbReference>
<dbReference type="PANTHER" id="PTHR31270:SF1">
    <property type="entry name" value="GLUTAMINYL-PEPTIDE CYCLOTRANSFERASE"/>
    <property type="match status" value="1"/>
</dbReference>
<evidence type="ECO:0000313" key="1">
    <source>
        <dbReference type="EMBL" id="CAE0326017.1"/>
    </source>
</evidence>
<dbReference type="InterPro" id="IPR007788">
    <property type="entry name" value="QCT"/>
</dbReference>
<dbReference type="GO" id="GO:0016603">
    <property type="term" value="F:glutaminyl-peptide cyclotransferase activity"/>
    <property type="evidence" value="ECO:0007669"/>
    <property type="project" value="InterPro"/>
</dbReference>
<gene>
    <name evidence="1" type="ORF">SINC0208_LOCUS6643</name>
</gene>
<dbReference type="InterPro" id="IPR011047">
    <property type="entry name" value="Quinoprotein_ADH-like_sf"/>
</dbReference>
<dbReference type="SUPFAM" id="SSF50998">
    <property type="entry name" value="Quinoprotein alcohol dehydrogenase-like"/>
    <property type="match status" value="1"/>
</dbReference>
<accession>A0A7S3IKG8</accession>
<dbReference type="AlphaFoldDB" id="A0A7S3IKG8"/>
<sequence length="186" mass="22089">MPMPNHMKEGWGIAYKNWVMFNNETNEVMAQQQLLYTTDSTSKITVIDPKNWKTLRQIEVTENGKSLNYLNELEIIQRDVDSTTPLERKQQYIRSQWVFANRFQSNFIYMVNLESGKVVHKWDMSEVVAEQYTYIKEKGETNYDDRNNVLNGIAYRAETDSFLVSGKRWDFVFDIKLDYHKYLGEV</sequence>
<reference evidence="1" key="1">
    <citation type="submission" date="2021-01" db="EMBL/GenBank/DDBJ databases">
        <authorList>
            <person name="Corre E."/>
            <person name="Pelletier E."/>
            <person name="Niang G."/>
            <person name="Scheremetjew M."/>
            <person name="Finn R."/>
            <person name="Kale V."/>
            <person name="Holt S."/>
            <person name="Cochrane G."/>
            <person name="Meng A."/>
            <person name="Brown T."/>
            <person name="Cohen L."/>
        </authorList>
    </citation>
    <scope>NUCLEOTIDE SEQUENCE</scope>
    <source>
        <strain evidence="1">S3</strain>
    </source>
</reference>
<name>A0A7S3IKG8_9SPIT</name>
<organism evidence="1">
    <name type="scientific">Strombidium inclinatum</name>
    <dbReference type="NCBI Taxonomy" id="197538"/>
    <lineage>
        <taxon>Eukaryota</taxon>
        <taxon>Sar</taxon>
        <taxon>Alveolata</taxon>
        <taxon>Ciliophora</taxon>
        <taxon>Intramacronucleata</taxon>
        <taxon>Spirotrichea</taxon>
        <taxon>Oligotrichia</taxon>
        <taxon>Strombidiidae</taxon>
        <taxon>Strombidium</taxon>
    </lineage>
</organism>
<dbReference type="Pfam" id="PF05096">
    <property type="entry name" value="Glu_cyclase_2"/>
    <property type="match status" value="1"/>
</dbReference>
<protein>
    <submittedName>
        <fullName evidence="1">Uncharacterized protein</fullName>
    </submittedName>
</protein>
<proteinExistence type="predicted"/>